<name>A0A3Q1BHZ9_AMPOC</name>
<keyword evidence="4" id="KW-0524">Neurogenesis</keyword>
<keyword evidence="9" id="KW-1185">Reference proteome</keyword>
<dbReference type="FunFam" id="3.30.200.20:FF:000098">
    <property type="entry name" value="Nuclear receptor-binding protein 1"/>
    <property type="match status" value="1"/>
</dbReference>
<evidence type="ECO:0000259" key="7">
    <source>
        <dbReference type="PROSITE" id="PS50011"/>
    </source>
</evidence>
<evidence type="ECO:0000256" key="5">
    <source>
        <dbReference type="ARBA" id="ARBA00055098"/>
    </source>
</evidence>
<dbReference type="Pfam" id="PF07714">
    <property type="entry name" value="PK_Tyr_Ser-Thr"/>
    <property type="match status" value="1"/>
</dbReference>
<sequence>SRFSVCPLQVSQGNVPGVESASLAMDTEEGVEVVWNEVLFSDKKVFKAQEEKIKEMFENLMQVEHPNIVKFHKYWLDMKESQARVIFITEYMSSGSLKQFLKKTKKNHKTMNVKAWKRWCTQILSALSYLHSCDPPIIHGNLTCDTIFIQHNGLIKIGSVFPDASVHGKARQHRDEQRNLHFFAPEYGCKYDYAIDIFSFGICALEMAVLEIQANGDTAVSKEAIVNAGQSLEDPLMREFTQSCLRHEAKLRPTAHDLLFHRVLFEVHSLKLLAAHCLINNQYLLPENCVEEKTKSFDPNAVMAEIKHDDRQGVQLKYSHVSPLELDKFLEDVKNGIYPLMNFASTRPHPVPRALSLSQEQVETVKTPTPEPQETETRKLSLFLKMDDKLHRQLSCDILPSKLTSAVYISLSRMRLTLFYILLSTNYIKTLELNKHLDFMASGNVLRLSAPCSLGQIHAVSIKSIHPPLEVFAFYCFSALNHGQYNLAFWTRIYQKRLLHVKVITDFHKVRPIS</sequence>
<dbReference type="InterPro" id="IPR050588">
    <property type="entry name" value="WNK_Ser-Thr_kinase"/>
</dbReference>
<dbReference type="PROSITE" id="PS50011">
    <property type="entry name" value="PROTEIN_KINASE_DOM"/>
    <property type="match status" value="1"/>
</dbReference>
<dbReference type="GO" id="GO:0004672">
    <property type="term" value="F:protein kinase activity"/>
    <property type="evidence" value="ECO:0007669"/>
    <property type="project" value="InterPro"/>
</dbReference>
<dbReference type="InterPro" id="IPR011009">
    <property type="entry name" value="Kinase-like_dom_sf"/>
</dbReference>
<evidence type="ECO:0000256" key="4">
    <source>
        <dbReference type="ARBA" id="ARBA00022902"/>
    </source>
</evidence>
<evidence type="ECO:0000313" key="9">
    <source>
        <dbReference type="Proteomes" id="UP001501940"/>
    </source>
</evidence>
<reference evidence="8" key="3">
    <citation type="submission" date="2025-09" db="UniProtKB">
        <authorList>
            <consortium name="Ensembl"/>
        </authorList>
    </citation>
    <scope>IDENTIFICATION</scope>
</reference>
<dbReference type="InterPro" id="IPR000719">
    <property type="entry name" value="Prot_kinase_dom"/>
</dbReference>
<dbReference type="SUPFAM" id="SSF56112">
    <property type="entry name" value="Protein kinase-like (PK-like)"/>
    <property type="match status" value="1"/>
</dbReference>
<evidence type="ECO:0000256" key="2">
    <source>
        <dbReference type="ARBA" id="ARBA00022490"/>
    </source>
</evidence>
<dbReference type="Ensembl" id="ENSAOCT00000015716.2">
    <property type="protein sequence ID" value="ENSAOCP00000009086.2"/>
    <property type="gene ID" value="ENSAOCG00000013301.2"/>
</dbReference>
<dbReference type="FunFam" id="1.10.510.10:FF:000266">
    <property type="entry name" value="nuclear receptor-binding protein 2"/>
    <property type="match status" value="1"/>
</dbReference>
<dbReference type="GO" id="GO:0005737">
    <property type="term" value="C:cytoplasm"/>
    <property type="evidence" value="ECO:0007669"/>
    <property type="project" value="UniProtKB-SubCell"/>
</dbReference>
<proteinExistence type="predicted"/>
<evidence type="ECO:0000256" key="1">
    <source>
        <dbReference type="ARBA" id="ARBA00004496"/>
    </source>
</evidence>
<dbReference type="Gene3D" id="1.10.510.10">
    <property type="entry name" value="Transferase(Phosphotransferase) domain 1"/>
    <property type="match status" value="1"/>
</dbReference>
<dbReference type="STRING" id="80972.ENSAOCP00000009086"/>
<reference evidence="8" key="2">
    <citation type="submission" date="2025-08" db="UniProtKB">
        <authorList>
            <consortium name="Ensembl"/>
        </authorList>
    </citation>
    <scope>IDENTIFICATION</scope>
</reference>
<feature type="domain" description="Protein kinase" evidence="7">
    <location>
        <begin position="1"/>
        <end position="264"/>
    </location>
</feature>
<keyword evidence="3" id="KW-0597">Phosphoprotein</keyword>
<evidence type="ECO:0000256" key="3">
    <source>
        <dbReference type="ARBA" id="ARBA00022553"/>
    </source>
</evidence>
<evidence type="ECO:0000256" key="6">
    <source>
        <dbReference type="ARBA" id="ARBA00067126"/>
    </source>
</evidence>
<dbReference type="PANTHER" id="PTHR13902">
    <property type="entry name" value="SERINE/THREONINE-PROTEIN KINASE WNK WITH NO LYSINE -RELATED"/>
    <property type="match status" value="1"/>
</dbReference>
<dbReference type="GeneTree" id="ENSGT00940000160430"/>
<dbReference type="InterPro" id="IPR001245">
    <property type="entry name" value="Ser-Thr/Tyr_kinase_cat_dom"/>
</dbReference>
<protein>
    <recommendedName>
        <fullName evidence="6">Nuclear receptor-binding protein 2</fullName>
    </recommendedName>
</protein>
<keyword evidence="2" id="KW-0963">Cytoplasm</keyword>
<dbReference type="GO" id="GO:0007399">
    <property type="term" value="P:nervous system development"/>
    <property type="evidence" value="ECO:0007669"/>
    <property type="project" value="UniProtKB-KW"/>
</dbReference>
<comment type="function">
    <text evidence="5">May regulate apoptosis of neural progenitor cells during their differentiation.</text>
</comment>
<dbReference type="Gene3D" id="3.30.200.20">
    <property type="entry name" value="Phosphorylase Kinase, domain 1"/>
    <property type="match status" value="1"/>
</dbReference>
<reference evidence="8 9" key="1">
    <citation type="submission" date="2022-01" db="EMBL/GenBank/DDBJ databases">
        <title>A chromosome-scale genome assembly of the false clownfish, Amphiprion ocellaris.</title>
        <authorList>
            <person name="Ryu T."/>
        </authorList>
    </citation>
    <scope>NUCLEOTIDE SEQUENCE [LARGE SCALE GENOMIC DNA]</scope>
</reference>
<dbReference type="GO" id="GO:0005524">
    <property type="term" value="F:ATP binding"/>
    <property type="evidence" value="ECO:0007669"/>
    <property type="project" value="InterPro"/>
</dbReference>
<comment type="subcellular location">
    <subcellularLocation>
        <location evidence="1">Cytoplasm</location>
    </subcellularLocation>
</comment>
<evidence type="ECO:0000313" key="8">
    <source>
        <dbReference type="Ensembl" id="ENSAOCP00000009086.2"/>
    </source>
</evidence>
<dbReference type="Proteomes" id="UP001501940">
    <property type="component" value="Chromosome 22"/>
</dbReference>
<organism evidence="8 9">
    <name type="scientific">Amphiprion ocellaris</name>
    <name type="common">Clown anemonefish</name>
    <dbReference type="NCBI Taxonomy" id="80972"/>
    <lineage>
        <taxon>Eukaryota</taxon>
        <taxon>Metazoa</taxon>
        <taxon>Chordata</taxon>
        <taxon>Craniata</taxon>
        <taxon>Vertebrata</taxon>
        <taxon>Euteleostomi</taxon>
        <taxon>Actinopterygii</taxon>
        <taxon>Neopterygii</taxon>
        <taxon>Teleostei</taxon>
        <taxon>Neoteleostei</taxon>
        <taxon>Acanthomorphata</taxon>
        <taxon>Ovalentaria</taxon>
        <taxon>Pomacentridae</taxon>
        <taxon>Amphiprion</taxon>
    </lineage>
</organism>
<dbReference type="AlphaFoldDB" id="A0A3Q1BHZ9"/>
<accession>A0A3Q1BHZ9</accession>